<gene>
    <name evidence="3" type="ORF">BJ212DRAFT_1466819</name>
</gene>
<organism evidence="3 4">
    <name type="scientific">Suillus subaureus</name>
    <dbReference type="NCBI Taxonomy" id="48587"/>
    <lineage>
        <taxon>Eukaryota</taxon>
        <taxon>Fungi</taxon>
        <taxon>Dikarya</taxon>
        <taxon>Basidiomycota</taxon>
        <taxon>Agaricomycotina</taxon>
        <taxon>Agaricomycetes</taxon>
        <taxon>Agaricomycetidae</taxon>
        <taxon>Boletales</taxon>
        <taxon>Suillineae</taxon>
        <taxon>Suillaceae</taxon>
        <taxon>Suillus</taxon>
    </lineage>
</organism>
<dbReference type="RefSeq" id="XP_041189220.1">
    <property type="nucleotide sequence ID" value="XM_041338979.1"/>
</dbReference>
<dbReference type="EMBL" id="JABBWG010000034">
    <property type="protein sequence ID" value="KAG1809394.1"/>
    <property type="molecule type" value="Genomic_DNA"/>
</dbReference>
<dbReference type="AlphaFoldDB" id="A0A9P7E2Q6"/>
<dbReference type="OrthoDB" id="674604at2759"/>
<evidence type="ECO:0000313" key="3">
    <source>
        <dbReference type="EMBL" id="KAG1809394.1"/>
    </source>
</evidence>
<protein>
    <recommendedName>
        <fullName evidence="2">Nephrocystin 3-like N-terminal domain-containing protein</fullName>
    </recommendedName>
</protein>
<comment type="caution">
    <text evidence="3">The sequence shown here is derived from an EMBL/GenBank/DDBJ whole genome shotgun (WGS) entry which is preliminary data.</text>
</comment>
<keyword evidence="1" id="KW-0677">Repeat</keyword>
<feature type="domain" description="Nephrocystin 3-like N-terminal" evidence="2">
    <location>
        <begin position="46"/>
        <end position="147"/>
    </location>
</feature>
<name>A0A9P7E2Q6_9AGAM</name>
<evidence type="ECO:0000313" key="4">
    <source>
        <dbReference type="Proteomes" id="UP000807769"/>
    </source>
</evidence>
<proteinExistence type="predicted"/>
<dbReference type="Proteomes" id="UP000807769">
    <property type="component" value="Unassembled WGS sequence"/>
</dbReference>
<reference evidence="3" key="1">
    <citation type="journal article" date="2020" name="New Phytol.">
        <title>Comparative genomics reveals dynamic genome evolution in host specialist ectomycorrhizal fungi.</title>
        <authorList>
            <person name="Lofgren L.A."/>
            <person name="Nguyen N.H."/>
            <person name="Vilgalys R."/>
            <person name="Ruytinx J."/>
            <person name="Liao H.L."/>
            <person name="Branco S."/>
            <person name="Kuo A."/>
            <person name="LaButti K."/>
            <person name="Lipzen A."/>
            <person name="Andreopoulos W."/>
            <person name="Pangilinan J."/>
            <person name="Riley R."/>
            <person name="Hundley H."/>
            <person name="Na H."/>
            <person name="Barry K."/>
            <person name="Grigoriev I.V."/>
            <person name="Stajich J.E."/>
            <person name="Kennedy P.G."/>
        </authorList>
    </citation>
    <scope>NUCLEOTIDE SEQUENCE</scope>
    <source>
        <strain evidence="3">MN1</strain>
    </source>
</reference>
<dbReference type="InterPro" id="IPR056884">
    <property type="entry name" value="NPHP3-like_N"/>
</dbReference>
<evidence type="ECO:0000259" key="2">
    <source>
        <dbReference type="Pfam" id="PF24883"/>
    </source>
</evidence>
<accession>A0A9P7E2Q6</accession>
<sequence>MSDDQFLEGTWARLAQVIVKGAQYNSHKCQPHLKCLDGTWVDLLKYIHESLDNPKKNQLIWLHGTAGIRKSAVAFTVAEKMRGLKVTEEMKVEKWLVGTFFFSCKHTNHCTAGCFFATLVYQLGTNFPSIQQDVNRVICSNPALLDPDMPLCDQMEALFLQPLQKL</sequence>
<keyword evidence="4" id="KW-1185">Reference proteome</keyword>
<dbReference type="GeneID" id="64632995"/>
<dbReference type="Pfam" id="PF24883">
    <property type="entry name" value="NPHP3_N"/>
    <property type="match status" value="1"/>
</dbReference>
<evidence type="ECO:0000256" key="1">
    <source>
        <dbReference type="ARBA" id="ARBA00022737"/>
    </source>
</evidence>